<feature type="compositionally biased region" description="Low complexity" evidence="1">
    <location>
        <begin position="94"/>
        <end position="123"/>
    </location>
</feature>
<gene>
    <name evidence="3" type="ORF">ERS852406_01263</name>
    <name evidence="4" type="ORF">G5B05_12040</name>
</gene>
<dbReference type="AlphaFoldDB" id="A0A174CCA7"/>
<feature type="region of interest" description="Disordered" evidence="1">
    <location>
        <begin position="57"/>
        <end position="123"/>
    </location>
</feature>
<dbReference type="Proteomes" id="UP000095706">
    <property type="component" value="Unassembled WGS sequence"/>
</dbReference>
<name>A0A174CCA7_9FIRM</name>
<proteinExistence type="predicted"/>
<dbReference type="RefSeq" id="WP_022461995.1">
    <property type="nucleotide sequence ID" value="NZ_CAXSRP010000003.1"/>
</dbReference>
<reference evidence="3 5" key="1">
    <citation type="submission" date="2015-09" db="EMBL/GenBank/DDBJ databases">
        <authorList>
            <consortium name="Pathogen Informatics"/>
        </authorList>
    </citation>
    <scope>NUCLEOTIDE SEQUENCE [LARGE SCALE GENOMIC DNA]</scope>
    <source>
        <strain evidence="3 5">2789STDY5608849</strain>
    </source>
</reference>
<feature type="transmembrane region" description="Helical" evidence="2">
    <location>
        <begin position="25"/>
        <end position="50"/>
    </location>
</feature>
<feature type="compositionally biased region" description="Polar residues" evidence="1">
    <location>
        <begin position="65"/>
        <end position="77"/>
    </location>
</feature>
<accession>A0A174CCA7</accession>
<sequence length="123" mass="13608">MSQEKVDRYKKEKANREKIMRRERWITRLEVTAFVVVLATLIGWFSVAVYQNSVAEKKANRTKETTTMNVTDIQNYLSETNTSSDSSADDTSDSSDASDTSSDSTADTASDSTADSISESTAE</sequence>
<reference evidence="4 6" key="2">
    <citation type="journal article" date="2020" name="Cell Host Microbe">
        <title>Functional and Genomic Variation between Human-Derived Isolates of Lachnospiraceae Reveals Inter- and Intra-Species Diversity.</title>
        <authorList>
            <person name="Sorbara M.T."/>
            <person name="Littmann E.R."/>
            <person name="Fontana E."/>
            <person name="Moody T.U."/>
            <person name="Kohout C.E."/>
            <person name="Gjonbalaj M."/>
            <person name="Eaton V."/>
            <person name="Seok R."/>
            <person name="Leiner I.M."/>
            <person name="Pamer E.G."/>
        </authorList>
    </citation>
    <scope>NUCLEOTIDE SEQUENCE [LARGE SCALE GENOMIC DNA]</scope>
    <source>
        <strain evidence="4 6">MSK.14.54</strain>
    </source>
</reference>
<keyword evidence="2" id="KW-1133">Transmembrane helix</keyword>
<keyword evidence="6" id="KW-1185">Reference proteome</keyword>
<protein>
    <submittedName>
        <fullName evidence="3">Uncharacterized protein</fullName>
    </submittedName>
</protein>
<evidence type="ECO:0000313" key="3">
    <source>
        <dbReference type="EMBL" id="CUO09328.1"/>
    </source>
</evidence>
<keyword evidence="2" id="KW-0812">Transmembrane</keyword>
<reference evidence="4" key="3">
    <citation type="submission" date="2020-02" db="EMBL/GenBank/DDBJ databases">
        <authorList>
            <person name="Littmann E."/>
            <person name="Sorbara M."/>
        </authorList>
    </citation>
    <scope>NUCLEOTIDE SEQUENCE</scope>
    <source>
        <strain evidence="4">MSK.14.54</strain>
    </source>
</reference>
<organism evidence="3 5">
    <name type="scientific">Fusicatenibacter saccharivorans</name>
    <dbReference type="NCBI Taxonomy" id="1150298"/>
    <lineage>
        <taxon>Bacteria</taxon>
        <taxon>Bacillati</taxon>
        <taxon>Bacillota</taxon>
        <taxon>Clostridia</taxon>
        <taxon>Lachnospirales</taxon>
        <taxon>Lachnospiraceae</taxon>
        <taxon>Fusicatenibacter</taxon>
    </lineage>
</organism>
<evidence type="ECO:0000313" key="5">
    <source>
        <dbReference type="Proteomes" id="UP000095706"/>
    </source>
</evidence>
<evidence type="ECO:0000256" key="2">
    <source>
        <dbReference type="SAM" id="Phobius"/>
    </source>
</evidence>
<evidence type="ECO:0000256" key="1">
    <source>
        <dbReference type="SAM" id="MobiDB-lite"/>
    </source>
</evidence>
<dbReference type="EMBL" id="CYYV01000005">
    <property type="protein sequence ID" value="CUO09328.1"/>
    <property type="molecule type" value="Genomic_DNA"/>
</dbReference>
<evidence type="ECO:0000313" key="4">
    <source>
        <dbReference type="EMBL" id="NSE17120.1"/>
    </source>
</evidence>
<dbReference type="EMBL" id="JAAITQ010000023">
    <property type="protein sequence ID" value="NSE17120.1"/>
    <property type="molecule type" value="Genomic_DNA"/>
</dbReference>
<keyword evidence="2" id="KW-0472">Membrane</keyword>
<evidence type="ECO:0000313" key="6">
    <source>
        <dbReference type="Proteomes" id="UP000768180"/>
    </source>
</evidence>
<dbReference type="Proteomes" id="UP000768180">
    <property type="component" value="Unassembled WGS sequence"/>
</dbReference>